<keyword evidence="5" id="KW-0539">Nucleus</keyword>
<proteinExistence type="predicted"/>
<dbReference type="GO" id="GO:0000981">
    <property type="term" value="F:DNA-binding transcription factor activity, RNA polymerase II-specific"/>
    <property type="evidence" value="ECO:0007669"/>
    <property type="project" value="InterPro"/>
</dbReference>
<protein>
    <recommendedName>
        <fullName evidence="7">MADS-box domain-containing protein</fullName>
    </recommendedName>
</protein>
<feature type="region of interest" description="Disordered" evidence="6">
    <location>
        <begin position="312"/>
        <end position="338"/>
    </location>
</feature>
<organism evidence="8 9">
    <name type="scientific">Trapa incisa</name>
    <dbReference type="NCBI Taxonomy" id="236973"/>
    <lineage>
        <taxon>Eukaryota</taxon>
        <taxon>Viridiplantae</taxon>
        <taxon>Streptophyta</taxon>
        <taxon>Embryophyta</taxon>
        <taxon>Tracheophyta</taxon>
        <taxon>Spermatophyta</taxon>
        <taxon>Magnoliopsida</taxon>
        <taxon>eudicotyledons</taxon>
        <taxon>Gunneridae</taxon>
        <taxon>Pentapetalae</taxon>
        <taxon>rosids</taxon>
        <taxon>malvids</taxon>
        <taxon>Myrtales</taxon>
        <taxon>Lythraceae</taxon>
        <taxon>Trapa</taxon>
    </lineage>
</organism>
<dbReference type="Gene3D" id="3.40.1810.10">
    <property type="entry name" value="Transcription factor, MADS-box"/>
    <property type="match status" value="1"/>
</dbReference>
<dbReference type="SMART" id="SM00432">
    <property type="entry name" value="MADS"/>
    <property type="match status" value="1"/>
</dbReference>
<dbReference type="PROSITE" id="PS50066">
    <property type="entry name" value="MADS_BOX_2"/>
    <property type="match status" value="1"/>
</dbReference>
<evidence type="ECO:0000256" key="5">
    <source>
        <dbReference type="ARBA" id="ARBA00023242"/>
    </source>
</evidence>
<dbReference type="GO" id="GO:0000987">
    <property type="term" value="F:cis-regulatory region sequence-specific DNA binding"/>
    <property type="evidence" value="ECO:0007669"/>
    <property type="project" value="InterPro"/>
</dbReference>
<comment type="subcellular location">
    <subcellularLocation>
        <location evidence="1">Nucleus</location>
    </subcellularLocation>
</comment>
<evidence type="ECO:0000256" key="1">
    <source>
        <dbReference type="ARBA" id="ARBA00004123"/>
    </source>
</evidence>
<keyword evidence="9" id="KW-1185">Reference proteome</keyword>
<dbReference type="InterPro" id="IPR036879">
    <property type="entry name" value="TF_MADSbox_sf"/>
</dbReference>
<evidence type="ECO:0000313" key="8">
    <source>
        <dbReference type="EMBL" id="KAK4747546.1"/>
    </source>
</evidence>
<feature type="compositionally biased region" description="Basic residues" evidence="6">
    <location>
        <begin position="329"/>
        <end position="338"/>
    </location>
</feature>
<evidence type="ECO:0000313" key="9">
    <source>
        <dbReference type="Proteomes" id="UP001345219"/>
    </source>
</evidence>
<evidence type="ECO:0000256" key="6">
    <source>
        <dbReference type="SAM" id="MobiDB-lite"/>
    </source>
</evidence>
<dbReference type="GO" id="GO:0005634">
    <property type="term" value="C:nucleus"/>
    <property type="evidence" value="ECO:0007669"/>
    <property type="project" value="UniProtKB-SubCell"/>
</dbReference>
<dbReference type="PRINTS" id="PR00404">
    <property type="entry name" value="MADSDOMAIN"/>
</dbReference>
<gene>
    <name evidence="8" type="ORF">SAY87_014132</name>
</gene>
<dbReference type="GO" id="GO:0046983">
    <property type="term" value="F:protein dimerization activity"/>
    <property type="evidence" value="ECO:0007669"/>
    <property type="project" value="InterPro"/>
</dbReference>
<keyword evidence="4" id="KW-0804">Transcription</keyword>
<dbReference type="GO" id="GO:0045944">
    <property type="term" value="P:positive regulation of transcription by RNA polymerase II"/>
    <property type="evidence" value="ECO:0007669"/>
    <property type="project" value="InterPro"/>
</dbReference>
<evidence type="ECO:0000259" key="7">
    <source>
        <dbReference type="PROSITE" id="PS50066"/>
    </source>
</evidence>
<feature type="domain" description="MADS-box" evidence="7">
    <location>
        <begin position="1"/>
        <end position="50"/>
    </location>
</feature>
<reference evidence="8 9" key="1">
    <citation type="journal article" date="2023" name="Hortic Res">
        <title>Pangenome of water caltrop reveals structural variations and asymmetric subgenome divergence after allopolyploidization.</title>
        <authorList>
            <person name="Zhang X."/>
            <person name="Chen Y."/>
            <person name="Wang L."/>
            <person name="Yuan Y."/>
            <person name="Fang M."/>
            <person name="Shi L."/>
            <person name="Lu R."/>
            <person name="Comes H.P."/>
            <person name="Ma Y."/>
            <person name="Chen Y."/>
            <person name="Huang G."/>
            <person name="Zhou Y."/>
            <person name="Zheng Z."/>
            <person name="Qiu Y."/>
        </authorList>
    </citation>
    <scope>NUCLEOTIDE SEQUENCE [LARGE SCALE GENOMIC DNA]</scope>
    <source>
        <tissue evidence="8">Roots</tissue>
    </source>
</reference>
<dbReference type="InterPro" id="IPR050142">
    <property type="entry name" value="MADS-box/MEF2_TF"/>
</dbReference>
<dbReference type="InterPro" id="IPR002100">
    <property type="entry name" value="TF_MADSbox"/>
</dbReference>
<dbReference type="Proteomes" id="UP001345219">
    <property type="component" value="Chromosome 12"/>
</dbReference>
<dbReference type="InterPro" id="IPR033897">
    <property type="entry name" value="SRF-like_MADS-box"/>
</dbReference>
<dbReference type="CDD" id="cd00266">
    <property type="entry name" value="MADS_SRF_like"/>
    <property type="match status" value="1"/>
</dbReference>
<dbReference type="Pfam" id="PF00319">
    <property type="entry name" value="SRF-TF"/>
    <property type="match status" value="1"/>
</dbReference>
<dbReference type="SUPFAM" id="SSF55455">
    <property type="entry name" value="SRF-like"/>
    <property type="match status" value="1"/>
</dbReference>
<name>A0AAN7JD53_9MYRT</name>
<accession>A0AAN7JD53</accession>
<evidence type="ECO:0000256" key="4">
    <source>
        <dbReference type="ARBA" id="ARBA00023163"/>
    </source>
</evidence>
<sequence length="338" mass="38099">MGRGKLALEYIVKDRSRRTTFEKRKKGLMKKAEEFSILCGVDTCMIIYNDDEPLTWSPTVWPQDPEKAKKVIDRYLCEGVDRRRRHSMGLPEFFVGRKRKVDGELAKVRAANWAAKYPVSDEMVSGLSQDQLQSMLALLGVKLDSAKKRLLTVKEIAARNSFGINPMLHMGEEFKFNGSTINNLQIHDYGSMMEQTLPLDFAPLALGSYLLQVMDSKVVNNSFMWPLVGGGSAESYCNLSIPVADYSSHYQPINHQHTVPESAMYPCDSLVGPGSLAAPSLALQQQQQQQQQQSWMQYPMKMTGMNQHQVAFRGFDGNSHGGGGDQRLSHHHHHHHHV</sequence>
<dbReference type="PANTHER" id="PTHR48019">
    <property type="entry name" value="SERUM RESPONSE FACTOR HOMOLOG"/>
    <property type="match status" value="1"/>
</dbReference>
<evidence type="ECO:0000256" key="2">
    <source>
        <dbReference type="ARBA" id="ARBA00023015"/>
    </source>
</evidence>
<keyword evidence="3" id="KW-0238">DNA-binding</keyword>
<dbReference type="AlphaFoldDB" id="A0AAN7JD53"/>
<dbReference type="EMBL" id="JAXIOK010000019">
    <property type="protein sequence ID" value="KAK4747546.1"/>
    <property type="molecule type" value="Genomic_DNA"/>
</dbReference>
<evidence type="ECO:0000256" key="3">
    <source>
        <dbReference type="ARBA" id="ARBA00023125"/>
    </source>
</evidence>
<keyword evidence="2" id="KW-0805">Transcription regulation</keyword>
<comment type="caution">
    <text evidence="8">The sequence shown here is derived from an EMBL/GenBank/DDBJ whole genome shotgun (WGS) entry which is preliminary data.</text>
</comment>